<evidence type="ECO:0000313" key="4">
    <source>
        <dbReference type="EMBL" id="QAA93635.1"/>
    </source>
</evidence>
<reference evidence="4 5" key="1">
    <citation type="submission" date="2017-08" db="EMBL/GenBank/DDBJ databases">
        <authorList>
            <person name="Park S.-J."/>
            <person name="Kim H."/>
        </authorList>
    </citation>
    <scope>NUCLEOTIDE SEQUENCE [LARGE SCALE GENOMIC DNA]</scope>
    <source>
        <strain evidence="5">ye3</strain>
    </source>
</reference>
<proteinExistence type="predicted"/>
<dbReference type="GO" id="GO:0006351">
    <property type="term" value="P:DNA-templated transcription"/>
    <property type="evidence" value="ECO:0007669"/>
    <property type="project" value="InterPro"/>
</dbReference>
<dbReference type="Pfam" id="PF07848">
    <property type="entry name" value="PaaX"/>
    <property type="match status" value="1"/>
</dbReference>
<dbReference type="Pfam" id="PF20803">
    <property type="entry name" value="PaaX_M"/>
    <property type="match status" value="1"/>
</dbReference>
<dbReference type="InterPro" id="IPR048846">
    <property type="entry name" value="PaaX-like_central"/>
</dbReference>
<feature type="domain" description="Transcriptional repressor PaaX-like N-terminal" evidence="1">
    <location>
        <begin position="22"/>
        <end position="91"/>
    </location>
</feature>
<organism evidence="4 5">
    <name type="scientific">Pollutimonas thiosulfatoxidans</name>
    <dbReference type="NCBI Taxonomy" id="2028345"/>
    <lineage>
        <taxon>Bacteria</taxon>
        <taxon>Pseudomonadati</taxon>
        <taxon>Pseudomonadota</taxon>
        <taxon>Betaproteobacteria</taxon>
        <taxon>Burkholderiales</taxon>
        <taxon>Alcaligenaceae</taxon>
        <taxon>Pollutimonas</taxon>
    </lineage>
</organism>
<gene>
    <name evidence="4" type="primary">paaX</name>
    <name evidence="4" type="ORF">CKA81_07125</name>
</gene>
<dbReference type="PIRSF" id="PIRSF020623">
    <property type="entry name" value="PaaX"/>
    <property type="match status" value="1"/>
</dbReference>
<dbReference type="AlphaFoldDB" id="A0A410GBG4"/>
<evidence type="ECO:0000259" key="3">
    <source>
        <dbReference type="Pfam" id="PF20803"/>
    </source>
</evidence>
<dbReference type="PANTHER" id="PTHR30319">
    <property type="entry name" value="PHENYLACETIC ACID REGULATOR-RELATED TRANSCRIPTIONAL REPRESSOR"/>
    <property type="match status" value="1"/>
</dbReference>
<dbReference type="InterPro" id="IPR036388">
    <property type="entry name" value="WH-like_DNA-bd_sf"/>
</dbReference>
<protein>
    <submittedName>
        <fullName evidence="4">Phenylacetic acid degradation operon negative regulatory protein PaaX</fullName>
    </submittedName>
</protein>
<dbReference type="InterPro" id="IPR013225">
    <property type="entry name" value="PaaX_C"/>
</dbReference>
<keyword evidence="5" id="KW-1185">Reference proteome</keyword>
<dbReference type="Gene3D" id="1.20.58.1460">
    <property type="match status" value="1"/>
</dbReference>
<sequence length="319" mass="36036">MQDTPTPLQRLIHALLERDPPRAKSLCVTLLGDAIEPHGGSIWLSDLIELVTPLGINERLLRTSVFRLVAQHWLQSERHGRRSLYRLSDQGLELTRQASGRIYDGSSEQWDGDWTLVILPRFGNGSMDRRGELRRELIWAGFGAIAPGVFALPRDQTTVARKVLDKLKLNDHALMLGAHELNHSKGLQISMLISQCWDLDGVAQQYESFCTTFGPMLASATAQMRPSQAFALRALTLHEWRRIVLHDPQLPTQMLPTNWPGHKARELCGELYWTVFELAEEHLDQVLGQDPVRYQPLKPYVLQRFGGRPDTTPAAMATA</sequence>
<evidence type="ECO:0000259" key="1">
    <source>
        <dbReference type="Pfam" id="PF07848"/>
    </source>
</evidence>
<dbReference type="Gene3D" id="3.30.70.2650">
    <property type="match status" value="1"/>
</dbReference>
<feature type="domain" description="Transcriptional repressor PaaX-like C-terminal" evidence="2">
    <location>
        <begin position="197"/>
        <end position="284"/>
    </location>
</feature>
<dbReference type="Gene3D" id="1.10.10.10">
    <property type="entry name" value="Winged helix-like DNA-binding domain superfamily/Winged helix DNA-binding domain"/>
    <property type="match status" value="1"/>
</dbReference>
<dbReference type="OrthoDB" id="2270427at2"/>
<feature type="domain" description="Transcriptional repressor PaaX-like central Cas2-like" evidence="3">
    <location>
        <begin position="108"/>
        <end position="183"/>
    </location>
</feature>
<name>A0A410GBG4_9BURK</name>
<dbReference type="Pfam" id="PF08223">
    <property type="entry name" value="PaaX_C"/>
    <property type="match status" value="1"/>
</dbReference>
<dbReference type="NCBIfam" id="TIGR02277">
    <property type="entry name" value="PaaX_trns_reg"/>
    <property type="match status" value="1"/>
</dbReference>
<dbReference type="Proteomes" id="UP000283474">
    <property type="component" value="Chromosome"/>
</dbReference>
<dbReference type="EMBL" id="CP022987">
    <property type="protein sequence ID" value="QAA93635.1"/>
    <property type="molecule type" value="Genomic_DNA"/>
</dbReference>
<dbReference type="KEGG" id="pus:CKA81_07125"/>
<dbReference type="RefSeq" id="WP_128354678.1">
    <property type="nucleotide sequence ID" value="NZ_CP022987.1"/>
</dbReference>
<dbReference type="InterPro" id="IPR012906">
    <property type="entry name" value="PaaX-like_N"/>
</dbReference>
<evidence type="ECO:0000259" key="2">
    <source>
        <dbReference type="Pfam" id="PF08223"/>
    </source>
</evidence>
<dbReference type="PANTHER" id="PTHR30319:SF1">
    <property type="entry name" value="TRANSCRIPTIONAL REPRESSOR PAAX"/>
    <property type="match status" value="1"/>
</dbReference>
<dbReference type="InterPro" id="IPR011965">
    <property type="entry name" value="PaaX_trns_reg"/>
</dbReference>
<accession>A0A410GBG4</accession>
<evidence type="ECO:0000313" key="5">
    <source>
        <dbReference type="Proteomes" id="UP000283474"/>
    </source>
</evidence>